<keyword evidence="9" id="KW-1185">Reference proteome</keyword>
<dbReference type="PANTHER" id="PTHR11496:SF102">
    <property type="entry name" value="ALCOHOL DEHYDROGENASE 4"/>
    <property type="match status" value="1"/>
</dbReference>
<evidence type="ECO:0000256" key="4">
    <source>
        <dbReference type="ARBA" id="ARBA00023027"/>
    </source>
</evidence>
<evidence type="ECO:0000256" key="5">
    <source>
        <dbReference type="ARBA" id="ARBA00049243"/>
    </source>
</evidence>
<evidence type="ECO:0000259" key="7">
    <source>
        <dbReference type="Pfam" id="PF25137"/>
    </source>
</evidence>
<dbReference type="InterPro" id="IPR001670">
    <property type="entry name" value="ADH_Fe/GldA"/>
</dbReference>
<dbReference type="Pfam" id="PF25137">
    <property type="entry name" value="ADH_Fe_C"/>
    <property type="match status" value="1"/>
</dbReference>
<evidence type="ECO:0000313" key="8">
    <source>
        <dbReference type="EMBL" id="SDG44226.1"/>
    </source>
</evidence>
<organism evidence="8 9">
    <name type="scientific">Thalassobaculum litoreum DSM 18839</name>
    <dbReference type="NCBI Taxonomy" id="1123362"/>
    <lineage>
        <taxon>Bacteria</taxon>
        <taxon>Pseudomonadati</taxon>
        <taxon>Pseudomonadota</taxon>
        <taxon>Alphaproteobacteria</taxon>
        <taxon>Rhodospirillales</taxon>
        <taxon>Thalassobaculaceae</taxon>
        <taxon>Thalassobaculum</taxon>
    </lineage>
</organism>
<feature type="domain" description="Alcohol dehydrogenase iron-type/glycerol dehydrogenase GldA" evidence="6">
    <location>
        <begin position="14"/>
        <end position="180"/>
    </location>
</feature>
<dbReference type="InterPro" id="IPR039697">
    <property type="entry name" value="Alcohol_dehydrogenase_Fe"/>
</dbReference>
<sequence>MLSAFTHEPSPAMSYGLDRVDALPDDVAALCGAAARVLIVTDPGVAATGIPDAAARRLAAAGMAVERFDEVESDPSAASIDAASRKARSHKADLLLGIGGGSALDVAKLAASVAVADAPAESYAVMANPLPSRAIRKILIPTTSGTGAEMTRTSVYGLDGGRKVWAWGRTLKADLSILDPSMTLGLPGPLTAATGLDALVHAIEAYTHVRSTPVVAGMALQAVALVAQNLERAVTTPGDVEARGRMALGSALAGVAIDACGTGIAHAYGHALGTLAHVHHGRAVALAMRVTLPWSALRRPDLYAPIATALGVDPRLTGDESEHAAAGADRFETLLRSVGLPVSLADKGLSGRDAPRLVTVALAAENRPMIDNNAIRPDDAELLDLARAILDAE</sequence>
<keyword evidence="4" id="KW-0520">NAD</keyword>
<feature type="domain" description="Fe-containing alcohol dehydrogenase-like C-terminal" evidence="7">
    <location>
        <begin position="191"/>
        <end position="381"/>
    </location>
</feature>
<dbReference type="Gene3D" id="1.20.1090.10">
    <property type="entry name" value="Dehydroquinate synthase-like - alpha domain"/>
    <property type="match status" value="1"/>
</dbReference>
<comment type="caution">
    <text evidence="8">The sequence shown here is derived from an EMBL/GenBank/DDBJ whole genome shotgun (WGS) entry which is preliminary data.</text>
</comment>
<dbReference type="InterPro" id="IPR018211">
    <property type="entry name" value="ADH_Fe_CS"/>
</dbReference>
<accession>A0A8G2F5B4</accession>
<dbReference type="Gene3D" id="3.40.50.1970">
    <property type="match status" value="1"/>
</dbReference>
<dbReference type="CDD" id="cd14863">
    <property type="entry name" value="Fe-ADH-like"/>
    <property type="match status" value="1"/>
</dbReference>
<dbReference type="SUPFAM" id="SSF56796">
    <property type="entry name" value="Dehydroquinate synthase-like"/>
    <property type="match status" value="1"/>
</dbReference>
<dbReference type="AlphaFoldDB" id="A0A8G2F5B4"/>
<dbReference type="InterPro" id="IPR056798">
    <property type="entry name" value="ADH_Fe_C"/>
</dbReference>
<evidence type="ECO:0000259" key="6">
    <source>
        <dbReference type="Pfam" id="PF00465"/>
    </source>
</evidence>
<name>A0A8G2F5B4_9PROT</name>
<comment type="cofactor">
    <cofactor evidence="1">
        <name>Fe cation</name>
        <dbReference type="ChEBI" id="CHEBI:24875"/>
    </cofactor>
</comment>
<dbReference type="Pfam" id="PF00465">
    <property type="entry name" value="Fe-ADH"/>
    <property type="match status" value="1"/>
</dbReference>
<evidence type="ECO:0000313" key="9">
    <source>
        <dbReference type="Proteomes" id="UP000198615"/>
    </source>
</evidence>
<dbReference type="EMBL" id="FNBW01000017">
    <property type="protein sequence ID" value="SDG44226.1"/>
    <property type="molecule type" value="Genomic_DNA"/>
</dbReference>
<dbReference type="GO" id="GO:0046872">
    <property type="term" value="F:metal ion binding"/>
    <property type="evidence" value="ECO:0007669"/>
    <property type="project" value="InterPro"/>
</dbReference>
<evidence type="ECO:0000256" key="2">
    <source>
        <dbReference type="ARBA" id="ARBA00007358"/>
    </source>
</evidence>
<protein>
    <submittedName>
        <fullName evidence="8">Alcohol dehydrogenase, class IV</fullName>
    </submittedName>
</protein>
<keyword evidence="3" id="KW-0560">Oxidoreductase</keyword>
<dbReference type="FunFam" id="3.40.50.1970:FF:000003">
    <property type="entry name" value="Alcohol dehydrogenase, iron-containing"/>
    <property type="match status" value="1"/>
</dbReference>
<evidence type="ECO:0000256" key="3">
    <source>
        <dbReference type="ARBA" id="ARBA00023002"/>
    </source>
</evidence>
<reference evidence="8 9" key="1">
    <citation type="submission" date="2016-10" db="EMBL/GenBank/DDBJ databases">
        <authorList>
            <person name="Varghese N."/>
            <person name="Submissions S."/>
        </authorList>
    </citation>
    <scope>NUCLEOTIDE SEQUENCE [LARGE SCALE GENOMIC DNA]</scope>
    <source>
        <strain evidence="8 9">DSM 18839</strain>
    </source>
</reference>
<gene>
    <name evidence="8" type="ORF">SAMN05660686_04437</name>
</gene>
<comment type="similarity">
    <text evidence="2">Belongs to the iron-containing alcohol dehydrogenase family.</text>
</comment>
<dbReference type="OrthoDB" id="9815791at2"/>
<comment type="catalytic activity">
    <reaction evidence="5">
        <text>a primary alcohol + NAD(+) = an aldehyde + NADH + H(+)</text>
        <dbReference type="Rhea" id="RHEA:10736"/>
        <dbReference type="ChEBI" id="CHEBI:15378"/>
        <dbReference type="ChEBI" id="CHEBI:15734"/>
        <dbReference type="ChEBI" id="CHEBI:17478"/>
        <dbReference type="ChEBI" id="CHEBI:57540"/>
        <dbReference type="ChEBI" id="CHEBI:57945"/>
        <dbReference type="EC" id="1.1.1.1"/>
    </reaction>
</comment>
<proteinExistence type="inferred from homology"/>
<dbReference type="GO" id="GO:0004022">
    <property type="term" value="F:alcohol dehydrogenase (NAD+) activity"/>
    <property type="evidence" value="ECO:0007669"/>
    <property type="project" value="UniProtKB-EC"/>
</dbReference>
<evidence type="ECO:0000256" key="1">
    <source>
        <dbReference type="ARBA" id="ARBA00001962"/>
    </source>
</evidence>
<dbReference type="PANTHER" id="PTHR11496">
    <property type="entry name" value="ALCOHOL DEHYDROGENASE"/>
    <property type="match status" value="1"/>
</dbReference>
<dbReference type="PROSITE" id="PS00913">
    <property type="entry name" value="ADH_IRON_1"/>
    <property type="match status" value="1"/>
</dbReference>
<dbReference type="Proteomes" id="UP000198615">
    <property type="component" value="Unassembled WGS sequence"/>
</dbReference>
<dbReference type="RefSeq" id="WP_093153884.1">
    <property type="nucleotide sequence ID" value="NZ_FNBW01000017.1"/>
</dbReference>